<evidence type="ECO:0000256" key="1">
    <source>
        <dbReference type="ARBA" id="ARBA00004370"/>
    </source>
</evidence>
<keyword evidence="2" id="KW-0378">Hydrolase</keyword>
<dbReference type="InterPro" id="IPR012338">
    <property type="entry name" value="Beta-lactam/transpept-like"/>
</dbReference>
<comment type="caution">
    <text evidence="7">The sequence shown here is derived from an EMBL/GenBank/DDBJ whole genome shotgun (WGS) entry which is preliminary data.</text>
</comment>
<feature type="transmembrane region" description="Helical" evidence="4">
    <location>
        <begin position="12"/>
        <end position="32"/>
    </location>
</feature>
<accession>A0A501PCS2</accession>
<organism evidence="7 8">
    <name type="scientific">Emcibacter nanhaiensis</name>
    <dbReference type="NCBI Taxonomy" id="1505037"/>
    <lineage>
        <taxon>Bacteria</taxon>
        <taxon>Pseudomonadati</taxon>
        <taxon>Pseudomonadota</taxon>
        <taxon>Alphaproteobacteria</taxon>
        <taxon>Emcibacterales</taxon>
        <taxon>Emcibacteraceae</taxon>
        <taxon>Emcibacter</taxon>
    </lineage>
</organism>
<dbReference type="InterPro" id="IPR001460">
    <property type="entry name" value="PCN-bd_Tpept"/>
</dbReference>
<dbReference type="SUPFAM" id="SSF56601">
    <property type="entry name" value="beta-lactamase/transpeptidase-like"/>
    <property type="match status" value="1"/>
</dbReference>
<dbReference type="Pfam" id="PF03717">
    <property type="entry name" value="PBP_dimer"/>
    <property type="match status" value="1"/>
</dbReference>
<dbReference type="GO" id="GO:0008658">
    <property type="term" value="F:penicillin binding"/>
    <property type="evidence" value="ECO:0007669"/>
    <property type="project" value="InterPro"/>
</dbReference>
<evidence type="ECO:0000256" key="2">
    <source>
        <dbReference type="ARBA" id="ARBA00022645"/>
    </source>
</evidence>
<dbReference type="Gene3D" id="3.30.450.330">
    <property type="match status" value="1"/>
</dbReference>
<dbReference type="Proteomes" id="UP000319148">
    <property type="component" value="Unassembled WGS sequence"/>
</dbReference>
<dbReference type="GO" id="GO:0071555">
    <property type="term" value="P:cell wall organization"/>
    <property type="evidence" value="ECO:0007669"/>
    <property type="project" value="TreeGrafter"/>
</dbReference>
<evidence type="ECO:0000313" key="7">
    <source>
        <dbReference type="EMBL" id="TPD57968.1"/>
    </source>
</evidence>
<evidence type="ECO:0000313" key="8">
    <source>
        <dbReference type="Proteomes" id="UP000319148"/>
    </source>
</evidence>
<dbReference type="InterPro" id="IPR036138">
    <property type="entry name" value="PBP_dimer_sf"/>
</dbReference>
<evidence type="ECO:0000259" key="5">
    <source>
        <dbReference type="Pfam" id="PF00905"/>
    </source>
</evidence>
<reference evidence="8" key="1">
    <citation type="submission" date="2019-06" db="EMBL/GenBank/DDBJ databases">
        <title>The complete genome of Emcibacter congregatus ZYLT.</title>
        <authorList>
            <person name="Zhao Z."/>
        </authorList>
    </citation>
    <scope>NUCLEOTIDE SEQUENCE [LARGE SCALE GENOMIC DNA]</scope>
    <source>
        <strain evidence="8">MCCC 1A06723</strain>
    </source>
</reference>
<dbReference type="EMBL" id="VFIY01000018">
    <property type="protein sequence ID" value="TPD57968.1"/>
    <property type="molecule type" value="Genomic_DNA"/>
</dbReference>
<protein>
    <submittedName>
        <fullName evidence="7">Penicillin-binding protein 2</fullName>
    </submittedName>
</protein>
<feature type="domain" description="Penicillin-binding protein dimerisation" evidence="6">
    <location>
        <begin position="51"/>
        <end position="160"/>
    </location>
</feature>
<keyword evidence="8" id="KW-1185">Reference proteome</keyword>
<dbReference type="InterPro" id="IPR050515">
    <property type="entry name" value="Beta-lactam/transpept"/>
</dbReference>
<dbReference type="GO" id="GO:0004180">
    <property type="term" value="F:carboxypeptidase activity"/>
    <property type="evidence" value="ECO:0007669"/>
    <property type="project" value="UniProtKB-KW"/>
</dbReference>
<dbReference type="SUPFAM" id="SSF56519">
    <property type="entry name" value="Penicillin binding protein dimerisation domain"/>
    <property type="match status" value="1"/>
</dbReference>
<sequence>METARTRLVVPMVLFALGFGFLLVRLMSIGMFGELSETTHFAAEDKVDYIAGRADIVDRNGIVLATNLKTSSLAARPRMISEPEELATEIAAILKKENRTEILNKLKSSRRHVWISRKLTPKEVWQINSLGNPALELEEEEERVYPQGNLAAHVLGYVGIDTQPFAGVERFFQDHLSDPLRSGEPLVLSLDIRVQHILHSELKKSMDKFQAAGAAGLVMDVHTGEILALSSLPDFDPNSPPGGNSKALFNKLTQGVYEMGSGFKTFTVAMALEEKVVNLEGGYDATEPLKVDRFTIHDDHAKKRWLNVPEIYTYSSNIGSALMARDVGVEYQRDFLQKIGMFEAPGIELSGVASPLLPRQWGEVESMTVSYGHGIAITPVQLATGVAAMINGGRHIPATLLRKSDSERFLITRGGSDSEAPRVISKETSRTMRDLMRLAVEYGTGGGADVEGYFVGGKTGTAEKPGAGGYRKKDLISSFIGAFPMDDPRYVVFAMLDEPKGTEETFYMASGGWTAAPLVGEVVRQIGPLLGVAPEKRREPRYRNLILTSADRDKHH</sequence>
<evidence type="ECO:0000256" key="4">
    <source>
        <dbReference type="SAM" id="Phobius"/>
    </source>
</evidence>
<keyword evidence="4" id="KW-1133">Transmembrane helix</keyword>
<dbReference type="AlphaFoldDB" id="A0A501PCS2"/>
<dbReference type="PANTHER" id="PTHR30627:SF1">
    <property type="entry name" value="PEPTIDOGLYCAN D,D-TRANSPEPTIDASE FTSI"/>
    <property type="match status" value="1"/>
</dbReference>
<dbReference type="OrthoDB" id="9789078at2"/>
<proteinExistence type="predicted"/>
<dbReference type="PANTHER" id="PTHR30627">
    <property type="entry name" value="PEPTIDOGLYCAN D,D-TRANSPEPTIDASE"/>
    <property type="match status" value="1"/>
</dbReference>
<keyword evidence="3 4" id="KW-0472">Membrane</keyword>
<dbReference type="Gene3D" id="3.90.1310.10">
    <property type="entry name" value="Penicillin-binding protein 2a (Domain 2)"/>
    <property type="match status" value="1"/>
</dbReference>
<dbReference type="Gene3D" id="3.40.710.10">
    <property type="entry name" value="DD-peptidase/beta-lactamase superfamily"/>
    <property type="match status" value="1"/>
</dbReference>
<keyword evidence="2" id="KW-0645">Protease</keyword>
<dbReference type="InterPro" id="IPR005311">
    <property type="entry name" value="PBP_dimer"/>
</dbReference>
<evidence type="ECO:0000259" key="6">
    <source>
        <dbReference type="Pfam" id="PF03717"/>
    </source>
</evidence>
<keyword evidence="2" id="KW-0121">Carboxypeptidase</keyword>
<feature type="domain" description="Penicillin-binding protein transpeptidase" evidence="5">
    <location>
        <begin position="217"/>
        <end position="518"/>
    </location>
</feature>
<evidence type="ECO:0000256" key="3">
    <source>
        <dbReference type="ARBA" id="ARBA00023136"/>
    </source>
</evidence>
<name>A0A501PCS2_9PROT</name>
<comment type="subcellular location">
    <subcellularLocation>
        <location evidence="1">Membrane</location>
    </subcellularLocation>
</comment>
<dbReference type="GO" id="GO:0005886">
    <property type="term" value="C:plasma membrane"/>
    <property type="evidence" value="ECO:0007669"/>
    <property type="project" value="TreeGrafter"/>
</dbReference>
<gene>
    <name evidence="7" type="ORF">FIV46_16100</name>
</gene>
<dbReference type="Pfam" id="PF00905">
    <property type="entry name" value="Transpeptidase"/>
    <property type="match status" value="1"/>
</dbReference>
<keyword evidence="4" id="KW-0812">Transmembrane</keyword>